<dbReference type="InterPro" id="IPR001878">
    <property type="entry name" value="Znf_CCHC"/>
</dbReference>
<sequence>MSAAELAGLCENLSLADEDGEVLEVAEEAQLDEVEDVDPEQILAERPVALEEKPDSYGETRGFWEYWGKFIRVKVQLDILKPLKRWLRLKLDKSKNIVVVGLKYERLPDFCFACGRIGHVIKECTDEEAKKGVLEGSITKFGPWLKASGPEKLKPCFQGPFSGSLVSQNGESTSAVMARRKMTAEDESEGGPSSGPILDLKKLKDKGLSLEEEETRPNKLDISLRKNNQVQTESIVVRVTPKKSISKRWKKLARGGEQQMIAGKISSPLQRMLEAGKIVRKITKHQHPYSPIKKKSPSKSKSFTKPKSPIHSSQNSLFEGGFPALQEKGQFQPPRE</sequence>
<dbReference type="PANTHER" id="PTHR31286:SF167">
    <property type="entry name" value="OS09G0268800 PROTEIN"/>
    <property type="match status" value="1"/>
</dbReference>
<dbReference type="AlphaFoldDB" id="A0A5C7H9K6"/>
<dbReference type="Pfam" id="PF14392">
    <property type="entry name" value="zf-CCHC_4"/>
    <property type="match status" value="1"/>
</dbReference>
<accession>A0A5C7H9K6</accession>
<evidence type="ECO:0000313" key="4">
    <source>
        <dbReference type="EMBL" id="TXG53668.1"/>
    </source>
</evidence>
<evidence type="ECO:0000259" key="3">
    <source>
        <dbReference type="PROSITE" id="PS50158"/>
    </source>
</evidence>
<keyword evidence="1" id="KW-0863">Zinc-finger</keyword>
<proteinExistence type="predicted"/>
<gene>
    <name evidence="4" type="ORF">EZV62_018924</name>
</gene>
<feature type="compositionally biased region" description="Basic residues" evidence="2">
    <location>
        <begin position="281"/>
        <end position="304"/>
    </location>
</feature>
<reference evidence="5" key="1">
    <citation type="journal article" date="2019" name="Gigascience">
        <title>De novo genome assembly of the endangered Acer yangbiense, a plant species with extremely small populations endemic to Yunnan Province, China.</title>
        <authorList>
            <person name="Yang J."/>
            <person name="Wariss H.M."/>
            <person name="Tao L."/>
            <person name="Zhang R."/>
            <person name="Yun Q."/>
            <person name="Hollingsworth P."/>
            <person name="Dao Z."/>
            <person name="Luo G."/>
            <person name="Guo H."/>
            <person name="Ma Y."/>
            <person name="Sun W."/>
        </authorList>
    </citation>
    <scope>NUCLEOTIDE SEQUENCE [LARGE SCALE GENOMIC DNA]</scope>
    <source>
        <strain evidence="5">cv. Malutang</strain>
    </source>
</reference>
<evidence type="ECO:0000256" key="1">
    <source>
        <dbReference type="PROSITE-ProRule" id="PRU00047"/>
    </source>
</evidence>
<organism evidence="4 5">
    <name type="scientific">Acer yangbiense</name>
    <dbReference type="NCBI Taxonomy" id="1000413"/>
    <lineage>
        <taxon>Eukaryota</taxon>
        <taxon>Viridiplantae</taxon>
        <taxon>Streptophyta</taxon>
        <taxon>Embryophyta</taxon>
        <taxon>Tracheophyta</taxon>
        <taxon>Spermatophyta</taxon>
        <taxon>Magnoliopsida</taxon>
        <taxon>eudicotyledons</taxon>
        <taxon>Gunneridae</taxon>
        <taxon>Pentapetalae</taxon>
        <taxon>rosids</taxon>
        <taxon>malvids</taxon>
        <taxon>Sapindales</taxon>
        <taxon>Sapindaceae</taxon>
        <taxon>Hippocastanoideae</taxon>
        <taxon>Acereae</taxon>
        <taxon>Acer</taxon>
    </lineage>
</organism>
<keyword evidence="1" id="KW-0479">Metal-binding</keyword>
<dbReference type="EMBL" id="VAHF01000009">
    <property type="protein sequence ID" value="TXG53668.1"/>
    <property type="molecule type" value="Genomic_DNA"/>
</dbReference>
<dbReference type="OrthoDB" id="1707487at2759"/>
<dbReference type="InterPro" id="IPR040256">
    <property type="entry name" value="At4g02000-like"/>
</dbReference>
<comment type="caution">
    <text evidence="4">The sequence shown here is derived from an EMBL/GenBank/DDBJ whole genome shotgun (WGS) entry which is preliminary data.</text>
</comment>
<dbReference type="GO" id="GO:0003676">
    <property type="term" value="F:nucleic acid binding"/>
    <property type="evidence" value="ECO:0007669"/>
    <property type="project" value="InterPro"/>
</dbReference>
<dbReference type="PANTHER" id="PTHR31286">
    <property type="entry name" value="GLYCINE-RICH CELL WALL STRUCTURAL PROTEIN 1.8-LIKE"/>
    <property type="match status" value="1"/>
</dbReference>
<dbReference type="Proteomes" id="UP000323000">
    <property type="component" value="Chromosome 9"/>
</dbReference>
<dbReference type="InterPro" id="IPR025836">
    <property type="entry name" value="Zn_knuckle_CX2CX4HX4C"/>
</dbReference>
<evidence type="ECO:0000313" key="5">
    <source>
        <dbReference type="Proteomes" id="UP000323000"/>
    </source>
</evidence>
<name>A0A5C7H9K6_9ROSI</name>
<protein>
    <recommendedName>
        <fullName evidence="3">CCHC-type domain-containing protein</fullName>
    </recommendedName>
</protein>
<evidence type="ECO:0000256" key="2">
    <source>
        <dbReference type="SAM" id="MobiDB-lite"/>
    </source>
</evidence>
<keyword evidence="5" id="KW-1185">Reference proteome</keyword>
<feature type="region of interest" description="Disordered" evidence="2">
    <location>
        <begin position="281"/>
        <end position="336"/>
    </location>
</feature>
<feature type="domain" description="CCHC-type" evidence="3">
    <location>
        <begin position="111"/>
        <end position="126"/>
    </location>
</feature>
<dbReference type="GO" id="GO:0008270">
    <property type="term" value="F:zinc ion binding"/>
    <property type="evidence" value="ECO:0007669"/>
    <property type="project" value="UniProtKB-KW"/>
</dbReference>
<dbReference type="PROSITE" id="PS50158">
    <property type="entry name" value="ZF_CCHC"/>
    <property type="match status" value="1"/>
</dbReference>
<keyword evidence="1" id="KW-0862">Zinc</keyword>